<dbReference type="AlphaFoldDB" id="A0A432LQE0"/>
<feature type="transmembrane region" description="Helical" evidence="1">
    <location>
        <begin position="42"/>
        <end position="62"/>
    </location>
</feature>
<dbReference type="InterPro" id="IPR010559">
    <property type="entry name" value="Sig_transdc_His_kin_internal"/>
</dbReference>
<dbReference type="PANTHER" id="PTHR34220:SF7">
    <property type="entry name" value="SENSOR HISTIDINE KINASE YPDA"/>
    <property type="match status" value="1"/>
</dbReference>
<name>A0A432LQE0_9GAMM</name>
<protein>
    <recommendedName>
        <fullName evidence="2">Histidine kinase/HSP90-like ATPase domain-containing protein</fullName>
    </recommendedName>
</protein>
<evidence type="ECO:0000259" key="2">
    <source>
        <dbReference type="SMART" id="SM00387"/>
    </source>
</evidence>
<keyword evidence="1" id="KW-0812">Transmembrane</keyword>
<evidence type="ECO:0000313" key="3">
    <source>
        <dbReference type="EMBL" id="RUL62207.1"/>
    </source>
</evidence>
<dbReference type="GO" id="GO:0000155">
    <property type="term" value="F:phosphorelay sensor kinase activity"/>
    <property type="evidence" value="ECO:0007669"/>
    <property type="project" value="InterPro"/>
</dbReference>
<evidence type="ECO:0000256" key="1">
    <source>
        <dbReference type="SAM" id="Phobius"/>
    </source>
</evidence>
<feature type="transmembrane region" description="Helical" evidence="1">
    <location>
        <begin position="12"/>
        <end position="36"/>
    </location>
</feature>
<feature type="transmembrane region" description="Helical" evidence="1">
    <location>
        <begin position="111"/>
        <end position="135"/>
    </location>
</feature>
<dbReference type="Gene3D" id="3.30.565.10">
    <property type="entry name" value="Histidine kinase-like ATPase, C-terminal domain"/>
    <property type="match status" value="1"/>
</dbReference>
<dbReference type="SUPFAM" id="SSF55874">
    <property type="entry name" value="ATPase domain of HSP90 chaperone/DNA topoisomerase II/histidine kinase"/>
    <property type="match status" value="1"/>
</dbReference>
<proteinExistence type="predicted"/>
<dbReference type="OrthoDB" id="2514702at2"/>
<organism evidence="3 4">
    <name type="scientific">Dyella dinghuensis</name>
    <dbReference type="NCBI Taxonomy" id="1920169"/>
    <lineage>
        <taxon>Bacteria</taxon>
        <taxon>Pseudomonadati</taxon>
        <taxon>Pseudomonadota</taxon>
        <taxon>Gammaproteobacteria</taxon>
        <taxon>Lysobacterales</taxon>
        <taxon>Rhodanobacteraceae</taxon>
        <taxon>Dyella</taxon>
    </lineage>
</organism>
<feature type="domain" description="Histidine kinase/HSP90-like ATPase" evidence="2">
    <location>
        <begin position="249"/>
        <end position="349"/>
    </location>
</feature>
<evidence type="ECO:0000313" key="4">
    <source>
        <dbReference type="Proteomes" id="UP000267077"/>
    </source>
</evidence>
<sequence length="362" mass="40154">MANPDTPKRLASFWPLQIGGWTLYALTTAITLAPYSQTSTEVFAVMAELGISFLASFPLYFLCRYLWRKSVPLFRALSCCVVVSYVLGLACTIMTRLLQMLWTHQMLPFDWSIALTEAISVSLTLDGWSALYFGIKHYQTVEQQKAKLLSTEATARDAQLLALHYQLQPHFFFNTLNAISSLVVSNQPQLATEVIARLAALLRNTLSFPDTHTVTLRDELAVVDEYLTIERIRFGSRLNVSFDVSDESNDAQVPRFLLQPLIENAIRHAIALRPAPGEITISARFVEQGLQIDVANDTCEPEATDAYQSHGVGLANTRSRLEQLYGADGATLTLSVETGRFIVSLRLPLIGKPIVSLSLAAI</sequence>
<feature type="transmembrane region" description="Helical" evidence="1">
    <location>
        <begin position="74"/>
        <end position="99"/>
    </location>
</feature>
<keyword evidence="1" id="KW-1133">Transmembrane helix</keyword>
<dbReference type="PANTHER" id="PTHR34220">
    <property type="entry name" value="SENSOR HISTIDINE KINASE YPDA"/>
    <property type="match status" value="1"/>
</dbReference>
<accession>A0A432LQE0</accession>
<dbReference type="EMBL" id="RYZR01000007">
    <property type="protein sequence ID" value="RUL62207.1"/>
    <property type="molecule type" value="Genomic_DNA"/>
</dbReference>
<dbReference type="GO" id="GO:0016020">
    <property type="term" value="C:membrane"/>
    <property type="evidence" value="ECO:0007669"/>
    <property type="project" value="InterPro"/>
</dbReference>
<dbReference type="InterPro" id="IPR050640">
    <property type="entry name" value="Bact_2-comp_sensor_kinase"/>
</dbReference>
<keyword evidence="4" id="KW-1185">Reference proteome</keyword>
<dbReference type="InterPro" id="IPR036890">
    <property type="entry name" value="HATPase_C_sf"/>
</dbReference>
<dbReference type="SMART" id="SM00387">
    <property type="entry name" value="HATPase_c"/>
    <property type="match status" value="1"/>
</dbReference>
<dbReference type="Pfam" id="PF06580">
    <property type="entry name" value="His_kinase"/>
    <property type="match status" value="1"/>
</dbReference>
<gene>
    <name evidence="3" type="ORF">EKH79_15070</name>
</gene>
<reference evidence="3 4" key="1">
    <citation type="submission" date="2018-12" db="EMBL/GenBank/DDBJ databases">
        <title>Dyella dinghuensis sp. nov. DHOA06 and Dyella choica sp. nov. 4M-K27, isolated from forest soil.</title>
        <authorList>
            <person name="Qiu L.-H."/>
            <person name="Gao Z.-H."/>
        </authorList>
    </citation>
    <scope>NUCLEOTIDE SEQUENCE [LARGE SCALE GENOMIC DNA]</scope>
    <source>
        <strain evidence="3 4">DHOA06</strain>
    </source>
</reference>
<keyword evidence="1" id="KW-0472">Membrane</keyword>
<dbReference type="Proteomes" id="UP000267077">
    <property type="component" value="Unassembled WGS sequence"/>
</dbReference>
<dbReference type="InterPro" id="IPR003594">
    <property type="entry name" value="HATPase_dom"/>
</dbReference>
<comment type="caution">
    <text evidence="3">The sequence shown here is derived from an EMBL/GenBank/DDBJ whole genome shotgun (WGS) entry which is preliminary data.</text>
</comment>